<protein>
    <submittedName>
        <fullName evidence="8">ABC transporter permease</fullName>
    </submittedName>
</protein>
<evidence type="ECO:0000256" key="1">
    <source>
        <dbReference type="ARBA" id="ARBA00004651"/>
    </source>
</evidence>
<name>A0ABT7EKF1_9GAMM</name>
<feature type="transmembrane region" description="Helical" evidence="6">
    <location>
        <begin position="289"/>
        <end position="313"/>
    </location>
</feature>
<keyword evidence="5 6" id="KW-0472">Membrane</keyword>
<feature type="transmembrane region" description="Helical" evidence="6">
    <location>
        <begin position="768"/>
        <end position="789"/>
    </location>
</feature>
<keyword evidence="9" id="KW-1185">Reference proteome</keyword>
<dbReference type="EMBL" id="JASJUT010000003">
    <property type="protein sequence ID" value="MDK2595539.1"/>
    <property type="molecule type" value="Genomic_DNA"/>
</dbReference>
<feature type="transmembrane region" description="Helical" evidence="6">
    <location>
        <begin position="333"/>
        <end position="354"/>
    </location>
</feature>
<dbReference type="InterPro" id="IPR038766">
    <property type="entry name" value="Membrane_comp_ABC_pdt"/>
</dbReference>
<gene>
    <name evidence="8" type="ORF">QNM18_10825</name>
</gene>
<evidence type="ECO:0000256" key="4">
    <source>
        <dbReference type="ARBA" id="ARBA00022989"/>
    </source>
</evidence>
<dbReference type="InterPro" id="IPR003838">
    <property type="entry name" value="ABC3_permease_C"/>
</dbReference>
<organism evidence="8 9">
    <name type="scientific">Pseudoalteromonas obscura</name>
    <dbReference type="NCBI Taxonomy" id="3048491"/>
    <lineage>
        <taxon>Bacteria</taxon>
        <taxon>Pseudomonadati</taxon>
        <taxon>Pseudomonadota</taxon>
        <taxon>Gammaproteobacteria</taxon>
        <taxon>Alteromonadales</taxon>
        <taxon>Pseudoalteromonadaceae</taxon>
        <taxon>Pseudoalteromonas</taxon>
    </lineage>
</organism>
<accession>A0ABT7EKF1</accession>
<evidence type="ECO:0000313" key="8">
    <source>
        <dbReference type="EMBL" id="MDK2595539.1"/>
    </source>
</evidence>
<comment type="caution">
    <text evidence="8">The sequence shown here is derived from an EMBL/GenBank/DDBJ whole genome shotgun (WGS) entry which is preliminary data.</text>
</comment>
<dbReference type="Pfam" id="PF02687">
    <property type="entry name" value="FtsX"/>
    <property type="match status" value="1"/>
</dbReference>
<evidence type="ECO:0000313" key="9">
    <source>
        <dbReference type="Proteomes" id="UP001231915"/>
    </source>
</evidence>
<evidence type="ECO:0000256" key="3">
    <source>
        <dbReference type="ARBA" id="ARBA00022692"/>
    </source>
</evidence>
<feature type="transmembrane region" description="Helical" evidence="6">
    <location>
        <begin position="366"/>
        <end position="386"/>
    </location>
</feature>
<reference evidence="8 9" key="1">
    <citation type="submission" date="2023-05" db="EMBL/GenBank/DDBJ databases">
        <title>Pseudoalteromonas ardens sp. nov., Pseudoalteromonas obscura sp. nov., and Pseudoalteromonas umbrosa sp. nov., isolated from the coral Montipora capitata.</title>
        <authorList>
            <person name="Thomas E.M."/>
            <person name="Smith E.M."/>
            <person name="Papke E."/>
            <person name="Shlafstein M.D."/>
            <person name="Oline D.K."/>
            <person name="Videau P."/>
            <person name="Saw J.H."/>
            <person name="Strangman W.K."/>
            <person name="Ushijima B."/>
        </authorList>
    </citation>
    <scope>NUCLEOTIDE SEQUENCE [LARGE SCALE GENOMIC DNA]</scope>
    <source>
        <strain evidence="8 9">P94</strain>
    </source>
</reference>
<feature type="transmembrane region" description="Helical" evidence="6">
    <location>
        <begin position="392"/>
        <end position="416"/>
    </location>
</feature>
<feature type="transmembrane region" description="Helical" evidence="6">
    <location>
        <begin position="437"/>
        <end position="461"/>
    </location>
</feature>
<proteinExistence type="predicted"/>
<evidence type="ECO:0000259" key="7">
    <source>
        <dbReference type="Pfam" id="PF02687"/>
    </source>
</evidence>
<evidence type="ECO:0000256" key="6">
    <source>
        <dbReference type="SAM" id="Phobius"/>
    </source>
</evidence>
<evidence type="ECO:0000256" key="2">
    <source>
        <dbReference type="ARBA" id="ARBA00022475"/>
    </source>
</evidence>
<feature type="domain" description="ABC3 transporter permease C-terminal" evidence="7">
    <location>
        <begin position="678"/>
        <end position="795"/>
    </location>
</feature>
<keyword evidence="4 6" id="KW-1133">Transmembrane helix</keyword>
<sequence>MTEFRLIFFAYWQFYLRHKGLFLLFILGFSLGTALISAIYGLNLEASKRYTNSSALLAVPVTHFVKPNLGTQRLPESVRKQLSRQTNIHFEVVLEGRVQLENNKWLSIKGVNLLHWASQSASSSQTALNEQNHARGALFDTVFLDPKMIARLGSNSLSINGVSYHISPFEGLGYQALMDISLADRLLNAKGEVSYLELFDIDEAATIYLKQALQGNARLERADSQAFDTLSGPFFFNLQALALLGYIVGAFLSFNAVKLAFSARTILHKQLYLMGCQPSRLKQAMFIELGLLGLVCAYLGALFGVSLANVLVADVTQVLRSFYQLDRALIVHLNWSMVALGFVLNIAVLSGFFFSNRLTYLFAKKGVIWLVLAGLCSGAVLLALFAKSKLVALLLCAVILLIFFCITPSVITRVFSSRWPTQSPLILWLKADSQGQLKSLLSAVLATLMAMGAAIGMLVMVKSFSHTLDGHLESRLSADLYVRPAEVTTQMHSQLAKMPQVERVGVYWQARSELIDKSRQIPVKLVSFGRDASFHQHVTLLGGHEVTAQHISPHQSGMPRCLVNEPGWRLYGIETGRTVEVRQGRQVFECLVTGIFYDYGEQEATLLTATSVIEHSDFKYQAFGFSLTLINDGDINMVTDYLVEQLSIERTQVSVNKVFKQYAKQLFENTFSVTHALNIFIMLIALFGVWVSFLTLGRRQLQPMAVLQTLGVTRSQLLRAKLLQTLIILTVTIVLAIPLGILLGWVLLTYVMPLAFGWSMAMVLDWQSIFAFSLMVLSLAMFVGALPMLRLLKRNVADSVAKL</sequence>
<dbReference type="RefSeq" id="WP_284137203.1">
    <property type="nucleotide sequence ID" value="NZ_JASJUT010000003.1"/>
</dbReference>
<feature type="transmembrane region" description="Helical" evidence="6">
    <location>
        <begin position="726"/>
        <end position="748"/>
    </location>
</feature>
<feature type="transmembrane region" description="Helical" evidence="6">
    <location>
        <begin position="234"/>
        <end position="254"/>
    </location>
</feature>
<feature type="transmembrane region" description="Helical" evidence="6">
    <location>
        <begin position="21"/>
        <end position="42"/>
    </location>
</feature>
<keyword evidence="2" id="KW-1003">Cell membrane</keyword>
<comment type="subcellular location">
    <subcellularLocation>
        <location evidence="1">Cell membrane</location>
        <topology evidence="1">Multi-pass membrane protein</topology>
    </subcellularLocation>
</comment>
<dbReference type="PANTHER" id="PTHR30287">
    <property type="entry name" value="MEMBRANE COMPONENT OF PREDICTED ABC SUPERFAMILY METABOLITE UPTAKE TRANSPORTER"/>
    <property type="match status" value="1"/>
</dbReference>
<dbReference type="PANTHER" id="PTHR30287:SF2">
    <property type="entry name" value="BLL1001 PROTEIN"/>
    <property type="match status" value="1"/>
</dbReference>
<keyword evidence="3 6" id="KW-0812">Transmembrane</keyword>
<feature type="transmembrane region" description="Helical" evidence="6">
    <location>
        <begin position="676"/>
        <end position="696"/>
    </location>
</feature>
<evidence type="ECO:0000256" key="5">
    <source>
        <dbReference type="ARBA" id="ARBA00023136"/>
    </source>
</evidence>
<dbReference type="Proteomes" id="UP001231915">
    <property type="component" value="Unassembled WGS sequence"/>
</dbReference>